<gene>
    <name evidence="3" type="ORF">KCMC57_18620</name>
</gene>
<organism evidence="3">
    <name type="scientific">Kitasatospora sp. CMC57</name>
    <dbReference type="NCBI Taxonomy" id="3231513"/>
    <lineage>
        <taxon>Bacteria</taxon>
        <taxon>Bacillati</taxon>
        <taxon>Actinomycetota</taxon>
        <taxon>Actinomycetes</taxon>
        <taxon>Kitasatosporales</taxon>
        <taxon>Streptomycetaceae</taxon>
        <taxon>Kitasatospora</taxon>
    </lineage>
</organism>
<protein>
    <recommendedName>
        <fullName evidence="2">PLL-like beta propeller domain-containing protein</fullName>
    </recommendedName>
</protein>
<name>A0AB33JW03_9ACTN</name>
<accession>A0AB33JW03</accession>
<dbReference type="PROSITE" id="PS51318">
    <property type="entry name" value="TAT"/>
    <property type="match status" value="1"/>
</dbReference>
<dbReference type="AlphaFoldDB" id="A0AB33JW03"/>
<dbReference type="EMBL" id="AP035881">
    <property type="protein sequence ID" value="BFP45494.1"/>
    <property type="molecule type" value="Genomic_DNA"/>
</dbReference>
<evidence type="ECO:0000313" key="3">
    <source>
        <dbReference type="EMBL" id="BFP45494.1"/>
    </source>
</evidence>
<proteinExistence type="predicted"/>
<dbReference type="InterPro" id="IPR058502">
    <property type="entry name" value="PLL-like_beta-prop"/>
</dbReference>
<dbReference type="RefSeq" id="WP_407987999.1">
    <property type="nucleotide sequence ID" value="NZ_AP035881.2"/>
</dbReference>
<dbReference type="SUPFAM" id="SSF89372">
    <property type="entry name" value="Fucose-specific lectin"/>
    <property type="match status" value="2"/>
</dbReference>
<evidence type="ECO:0000256" key="1">
    <source>
        <dbReference type="SAM" id="SignalP"/>
    </source>
</evidence>
<dbReference type="Gene3D" id="3.90.1720.10">
    <property type="entry name" value="endopeptidase domain like (from Nostoc punctiforme)"/>
    <property type="match status" value="1"/>
</dbReference>
<feature type="chain" id="PRO_5044313651" description="PLL-like beta propeller domain-containing protein" evidence="1">
    <location>
        <begin position="31"/>
        <end position="506"/>
    </location>
</feature>
<dbReference type="Gene3D" id="2.120.10.70">
    <property type="entry name" value="Fucose-specific lectin"/>
    <property type="match status" value="1"/>
</dbReference>
<feature type="signal peptide" evidence="1">
    <location>
        <begin position="1"/>
        <end position="30"/>
    </location>
</feature>
<dbReference type="Pfam" id="PF26607">
    <property type="entry name" value="DUF8189"/>
    <property type="match status" value="1"/>
</dbReference>
<dbReference type="InterPro" id="IPR006311">
    <property type="entry name" value="TAT_signal"/>
</dbReference>
<keyword evidence="1" id="KW-0732">Signal</keyword>
<sequence>MLSTRTTRRSALQLAAGLTVALVTAPPARARTPIFDPFGDQGGVGIWGSMPLPQSIVARADILAHAESWIGKGLLYSSTGFYGRYRTDSSGYASMAWDLETSLDTTTFIPYGIATVIAKDQLQAGDALLNDAPGSAGHVVLFDSWTDSSRTSYLGYEFTPAGVQHHAIPYPYLPDRGTFRPVRANWAAGSLSTSLAPNEFVHNIRLANGSWTPYLQLLGIGSAPTFNGPETAIAGMPNGSAQVLGIGNDGNVYHQIRSANGQWSGFATLDGVGTPTMQASKVAIAAMPDGTSQVLAIGNDGNIYHQTRLTSGSWTGFAPLNGVGTPTMQAREVAITGLPDGTSQVLAIGNDGNVYHERRLTDGSWTGFAPLAGLNGAGAMQAGKIGIAGLPDGTAQAVVTGSDGNIYHQIRLNSGSWTGFVALNGYDGAPMMWAGSIGITGLPDGTAQVIAVGNDGNVYHEVRFTSGSWAGFAPVQGYALAPALPGVRVAITGMPDGSSHMVVAAR</sequence>
<feature type="domain" description="PLL-like beta propeller" evidence="2">
    <location>
        <begin position="232"/>
        <end position="373"/>
    </location>
</feature>
<evidence type="ECO:0000259" key="2">
    <source>
        <dbReference type="Pfam" id="PF26607"/>
    </source>
</evidence>
<reference evidence="3" key="1">
    <citation type="submission" date="2024-07" db="EMBL/GenBank/DDBJ databases">
        <title>Complete genome sequences of cellulolytic bacteria, Kitasatospora sp. CMC57 and Streptomyces sp. CMC78, isolated from Japanese agricultural soil.</title>
        <authorList>
            <person name="Hashimoto T."/>
            <person name="Ito M."/>
            <person name="Iwamoto M."/>
            <person name="Fukahori D."/>
            <person name="Shoda T."/>
            <person name="Sakoda M."/>
            <person name="Morohoshi T."/>
            <person name="Mitsuboshi M."/>
            <person name="Nishizawa T."/>
        </authorList>
    </citation>
    <scope>NUCLEOTIDE SEQUENCE</scope>
    <source>
        <strain evidence="3">CMC57</strain>
    </source>
</reference>